<dbReference type="GO" id="GO:1904161">
    <property type="term" value="P:DNA synthesis involved in UV-damage excision repair"/>
    <property type="evidence" value="ECO:0007669"/>
    <property type="project" value="TreeGrafter"/>
</dbReference>
<evidence type="ECO:0000313" key="6">
    <source>
        <dbReference type="EMBL" id="RPB29414.1"/>
    </source>
</evidence>
<feature type="compositionally biased region" description="Basic residues" evidence="5">
    <location>
        <begin position="449"/>
        <end position="462"/>
    </location>
</feature>
<evidence type="ECO:0000256" key="1">
    <source>
        <dbReference type="ARBA" id="ARBA00004123"/>
    </source>
</evidence>
<evidence type="ECO:0000313" key="7">
    <source>
        <dbReference type="Proteomes" id="UP000267821"/>
    </source>
</evidence>
<keyword evidence="3" id="KW-0235">DNA replication</keyword>
<evidence type="ECO:0000256" key="3">
    <source>
        <dbReference type="ARBA" id="ARBA00022705"/>
    </source>
</evidence>
<proteinExistence type="predicted"/>
<protein>
    <recommendedName>
        <fullName evidence="2">DNA polymerase delta subunit 3</fullName>
    </recommendedName>
</protein>
<feature type="compositionally biased region" description="Basic and acidic residues" evidence="5">
    <location>
        <begin position="494"/>
        <end position="509"/>
    </location>
</feature>
<comment type="subcellular location">
    <subcellularLocation>
        <location evidence="1">Nucleus</location>
    </subcellularLocation>
</comment>
<reference evidence="6 7" key="1">
    <citation type="journal article" date="2018" name="Nat. Ecol. Evol.">
        <title>Pezizomycetes genomes reveal the molecular basis of ectomycorrhizal truffle lifestyle.</title>
        <authorList>
            <person name="Murat C."/>
            <person name="Payen T."/>
            <person name="Noel B."/>
            <person name="Kuo A."/>
            <person name="Morin E."/>
            <person name="Chen J."/>
            <person name="Kohler A."/>
            <person name="Krizsan K."/>
            <person name="Balestrini R."/>
            <person name="Da Silva C."/>
            <person name="Montanini B."/>
            <person name="Hainaut M."/>
            <person name="Levati E."/>
            <person name="Barry K.W."/>
            <person name="Belfiori B."/>
            <person name="Cichocki N."/>
            <person name="Clum A."/>
            <person name="Dockter R.B."/>
            <person name="Fauchery L."/>
            <person name="Guy J."/>
            <person name="Iotti M."/>
            <person name="Le Tacon F."/>
            <person name="Lindquist E.A."/>
            <person name="Lipzen A."/>
            <person name="Malagnac F."/>
            <person name="Mello A."/>
            <person name="Molinier V."/>
            <person name="Miyauchi S."/>
            <person name="Poulain J."/>
            <person name="Riccioni C."/>
            <person name="Rubini A."/>
            <person name="Sitrit Y."/>
            <person name="Splivallo R."/>
            <person name="Traeger S."/>
            <person name="Wang M."/>
            <person name="Zifcakova L."/>
            <person name="Wipf D."/>
            <person name="Zambonelli A."/>
            <person name="Paolocci F."/>
            <person name="Nowrousian M."/>
            <person name="Ottonello S."/>
            <person name="Baldrian P."/>
            <person name="Spatafora J.W."/>
            <person name="Henrissat B."/>
            <person name="Nagy L.G."/>
            <person name="Aury J.M."/>
            <person name="Wincker P."/>
            <person name="Grigoriev I.V."/>
            <person name="Bonfante P."/>
            <person name="Martin F.M."/>
        </authorList>
    </citation>
    <scope>NUCLEOTIDE SEQUENCE [LARGE SCALE GENOMIC DNA]</scope>
    <source>
        <strain evidence="6 7">ATCC MYA-4762</strain>
    </source>
</reference>
<feature type="compositionally biased region" description="Acidic residues" evidence="5">
    <location>
        <begin position="327"/>
        <end position="337"/>
    </location>
</feature>
<name>A0A3N4M2M2_9PEZI</name>
<dbReference type="GO" id="GO:0043625">
    <property type="term" value="C:delta DNA polymerase complex"/>
    <property type="evidence" value="ECO:0007669"/>
    <property type="project" value="InterPro"/>
</dbReference>
<feature type="region of interest" description="Disordered" evidence="5">
    <location>
        <begin position="274"/>
        <end position="537"/>
    </location>
</feature>
<organism evidence="6 7">
    <name type="scientific">Terfezia boudieri ATCC MYA-4762</name>
    <dbReference type="NCBI Taxonomy" id="1051890"/>
    <lineage>
        <taxon>Eukaryota</taxon>
        <taxon>Fungi</taxon>
        <taxon>Dikarya</taxon>
        <taxon>Ascomycota</taxon>
        <taxon>Pezizomycotina</taxon>
        <taxon>Pezizomycetes</taxon>
        <taxon>Pezizales</taxon>
        <taxon>Pezizaceae</taxon>
        <taxon>Terfezia</taxon>
    </lineage>
</organism>
<evidence type="ECO:0000256" key="4">
    <source>
        <dbReference type="ARBA" id="ARBA00023242"/>
    </source>
</evidence>
<feature type="compositionally biased region" description="Low complexity" evidence="5">
    <location>
        <begin position="287"/>
        <end position="302"/>
    </location>
</feature>
<sequence>MTDYKKYLKTALVGDGKIITYRQLSRELKVHVNVAKEMLHDFHHDLNLRKPSSCHATYILSGLRRTLDGSSWPATSEGAKDVEGDEVMVSSPFELSQASSVGNRNGGGGRGVGGKGKEFVRSIVLVGEERLEEVKASFEVLSAIHVYSIEPSPLSDMLLLADNSLAVMRLDAAETSAQDLARQYGSIMNPHAKRRTGPRIAPPLAATPASAVPKKATAPAPAAAFTEDQKSIFGKKTASATPSTSTSTPAASTTTATAQGKRAQADFFKAFGGAGAKKKENKTNDTSSPAPAAALAKPKAGKPSPPVKRATVSTPQLKKEDSKMDIDELEDSEESEEEIMRPSEDEDEPTPVVEFKLAETSEEEEDPDLSPPSSKKRTTAANAEHAQRKAERSAKLRAMMDDSDDEEVPTPGQQQPTITSPTANPGDDEVPPSGQLPPLSITASTSTPARRRRARRKVNKRTTTRDKDGYLVTRNEMVWESYSEDEPEAPPQVVKRERPVVIAREKKEDDEGEKGKKKAVAKKGAQQGNIMSFFGKK</sequence>
<dbReference type="AlphaFoldDB" id="A0A3N4M2M2"/>
<dbReference type="PANTHER" id="PTHR17598">
    <property type="entry name" value="DNA POLYMERASE DELTA SUBUNIT 3"/>
    <property type="match status" value="1"/>
</dbReference>
<feature type="compositionally biased region" description="Basic and acidic residues" evidence="5">
    <location>
        <begin position="385"/>
        <end position="400"/>
    </location>
</feature>
<keyword evidence="7" id="KW-1185">Reference proteome</keyword>
<dbReference type="InterPro" id="IPR041913">
    <property type="entry name" value="POLD3_sf"/>
</dbReference>
<accession>A0A3N4M2M2</accession>
<dbReference type="OrthoDB" id="514823at2759"/>
<feature type="region of interest" description="Disordered" evidence="5">
    <location>
        <begin position="187"/>
        <end position="260"/>
    </location>
</feature>
<feature type="compositionally biased region" description="Basic and acidic residues" evidence="5">
    <location>
        <begin position="317"/>
        <end position="326"/>
    </location>
</feature>
<keyword evidence="4" id="KW-0539">Nucleus</keyword>
<evidence type="ECO:0000256" key="5">
    <source>
        <dbReference type="SAM" id="MobiDB-lite"/>
    </source>
</evidence>
<dbReference type="STRING" id="1051890.A0A3N4M2M2"/>
<gene>
    <name evidence="6" type="ORF">L211DRAFT_864068</name>
</gene>
<dbReference type="PANTHER" id="PTHR17598:SF13">
    <property type="entry name" value="DNA POLYMERASE DELTA SUBUNIT 3"/>
    <property type="match status" value="1"/>
</dbReference>
<dbReference type="GO" id="GO:0006297">
    <property type="term" value="P:nucleotide-excision repair, DNA gap filling"/>
    <property type="evidence" value="ECO:0007669"/>
    <property type="project" value="TreeGrafter"/>
</dbReference>
<evidence type="ECO:0000256" key="2">
    <source>
        <dbReference type="ARBA" id="ARBA00017589"/>
    </source>
</evidence>
<dbReference type="InParanoid" id="A0A3N4M2M2"/>
<dbReference type="EMBL" id="ML121527">
    <property type="protein sequence ID" value="RPB29414.1"/>
    <property type="molecule type" value="Genomic_DNA"/>
</dbReference>
<dbReference type="InterPro" id="IPR019038">
    <property type="entry name" value="POLD3"/>
</dbReference>
<feature type="compositionally biased region" description="Low complexity" evidence="5">
    <location>
        <begin position="237"/>
        <end position="258"/>
    </location>
</feature>
<dbReference type="Gene3D" id="3.90.1030.20">
    <property type="entry name" value="DNA polymerase delta, p66 (Cdc27) subunit, wHTH domain"/>
    <property type="match status" value="1"/>
</dbReference>
<feature type="compositionally biased region" description="Polar residues" evidence="5">
    <location>
        <begin position="411"/>
        <end position="423"/>
    </location>
</feature>
<dbReference type="Proteomes" id="UP000267821">
    <property type="component" value="Unassembled WGS sequence"/>
</dbReference>
<dbReference type="Pfam" id="PF09507">
    <property type="entry name" value="CDC27"/>
    <property type="match status" value="1"/>
</dbReference>
<dbReference type="GO" id="GO:0006271">
    <property type="term" value="P:DNA strand elongation involved in DNA replication"/>
    <property type="evidence" value="ECO:0007669"/>
    <property type="project" value="TreeGrafter"/>
</dbReference>
<feature type="compositionally biased region" description="Low complexity" evidence="5">
    <location>
        <begin position="206"/>
        <end position="224"/>
    </location>
</feature>
<dbReference type="GO" id="GO:0003887">
    <property type="term" value="F:DNA-directed DNA polymerase activity"/>
    <property type="evidence" value="ECO:0007669"/>
    <property type="project" value="TreeGrafter"/>
</dbReference>